<dbReference type="EMBL" id="JADFTS010000005">
    <property type="protein sequence ID" value="KAF9604419.1"/>
    <property type="molecule type" value="Genomic_DNA"/>
</dbReference>
<proteinExistence type="predicted"/>
<dbReference type="OrthoDB" id="60860at2759"/>
<evidence type="ECO:0000313" key="3">
    <source>
        <dbReference type="Proteomes" id="UP000631114"/>
    </source>
</evidence>
<dbReference type="PANTHER" id="PTHR48238:SF1">
    <property type="entry name" value="(RAPE) HYPOTHETICAL PROTEIN"/>
    <property type="match status" value="1"/>
</dbReference>
<dbReference type="Proteomes" id="UP000631114">
    <property type="component" value="Unassembled WGS sequence"/>
</dbReference>
<organism evidence="2 3">
    <name type="scientific">Coptis chinensis</name>
    <dbReference type="NCBI Taxonomy" id="261450"/>
    <lineage>
        <taxon>Eukaryota</taxon>
        <taxon>Viridiplantae</taxon>
        <taxon>Streptophyta</taxon>
        <taxon>Embryophyta</taxon>
        <taxon>Tracheophyta</taxon>
        <taxon>Spermatophyta</taxon>
        <taxon>Magnoliopsida</taxon>
        <taxon>Ranunculales</taxon>
        <taxon>Ranunculaceae</taxon>
        <taxon>Coptidoideae</taxon>
        <taxon>Coptis</taxon>
    </lineage>
</organism>
<dbReference type="PANTHER" id="PTHR48238">
    <property type="entry name" value="BNACNNG09570D PROTEIN"/>
    <property type="match status" value="1"/>
</dbReference>
<sequence>MLGRVRASPSSLDCLELERPPSKLIKSDALSIYVSFLSETEATLEKLRLGSRRALSSSSEEAMKIDSPSSSISASPSFSDGQSHSVKSSNKEMEDMSFSFSANVCVG</sequence>
<evidence type="ECO:0000256" key="1">
    <source>
        <dbReference type="SAM" id="MobiDB-lite"/>
    </source>
</evidence>
<feature type="region of interest" description="Disordered" evidence="1">
    <location>
        <begin position="54"/>
        <end position="93"/>
    </location>
</feature>
<comment type="caution">
    <text evidence="2">The sequence shown here is derived from an EMBL/GenBank/DDBJ whole genome shotgun (WGS) entry which is preliminary data.</text>
</comment>
<accession>A0A835LV39</accession>
<reference evidence="2 3" key="1">
    <citation type="submission" date="2020-10" db="EMBL/GenBank/DDBJ databases">
        <title>The Coptis chinensis genome and diversification of protoberbering-type alkaloids.</title>
        <authorList>
            <person name="Wang B."/>
            <person name="Shu S."/>
            <person name="Song C."/>
            <person name="Liu Y."/>
        </authorList>
    </citation>
    <scope>NUCLEOTIDE SEQUENCE [LARGE SCALE GENOMIC DNA]</scope>
    <source>
        <strain evidence="2">HL-2020</strain>
        <tissue evidence="2">Leaf</tissue>
    </source>
</reference>
<name>A0A835LV39_9MAGN</name>
<feature type="compositionally biased region" description="Low complexity" evidence="1">
    <location>
        <begin position="54"/>
        <end position="80"/>
    </location>
</feature>
<evidence type="ECO:0000313" key="2">
    <source>
        <dbReference type="EMBL" id="KAF9604419.1"/>
    </source>
</evidence>
<gene>
    <name evidence="2" type="ORF">IFM89_006428</name>
</gene>
<dbReference type="AlphaFoldDB" id="A0A835LV39"/>
<keyword evidence="3" id="KW-1185">Reference proteome</keyword>
<protein>
    <submittedName>
        <fullName evidence="2">Uncharacterized protein</fullName>
    </submittedName>
</protein>